<evidence type="ECO:0000313" key="2">
    <source>
        <dbReference type="Proteomes" id="UP001159363"/>
    </source>
</evidence>
<reference evidence="1 2" key="1">
    <citation type="submission" date="2023-02" db="EMBL/GenBank/DDBJ databases">
        <title>LHISI_Scaffold_Assembly.</title>
        <authorList>
            <person name="Stuart O.P."/>
            <person name="Cleave R."/>
            <person name="Magrath M.J.L."/>
            <person name="Mikheyev A.S."/>
        </authorList>
    </citation>
    <scope>NUCLEOTIDE SEQUENCE [LARGE SCALE GENOMIC DNA]</scope>
    <source>
        <strain evidence="1">Daus_M_001</strain>
        <tissue evidence="1">Leg muscle</tissue>
    </source>
</reference>
<accession>A0ABQ9H443</accession>
<protein>
    <submittedName>
        <fullName evidence="1">Uncharacterized protein</fullName>
    </submittedName>
</protein>
<name>A0ABQ9H443_9NEOP</name>
<sequence length="306" mass="33637">MPHERSGRRHREQHLAHHAVWPRIVSPYATQDRQTEWVHAAELRCQAVAPAPAILIEIPPESFQTAAPWEAEPSGTKSECWTTSQKPSASNWLQSSPVTENTITTMLLPIALTIAETAIVGADGNITGFAHVESITGFPYPSVPPMITTFNPQQGDRIFACGKSCQTMLLVGGFSRGSPVSTALSFQHCSILTSITLIGSQDLAVKSLPNLFTHSLTLTLRSWTLRGVRENEEREGVGGHGGMKCELYRRPVLYLNSVVDAEDCVPRRIATAVRHIPLVALLEVCHWLTSRLHPHTSSRCLATEIE</sequence>
<dbReference type="EMBL" id="JARBHB010000007">
    <property type="protein sequence ID" value="KAJ8879025.1"/>
    <property type="molecule type" value="Genomic_DNA"/>
</dbReference>
<keyword evidence="2" id="KW-1185">Reference proteome</keyword>
<proteinExistence type="predicted"/>
<comment type="caution">
    <text evidence="1">The sequence shown here is derived from an EMBL/GenBank/DDBJ whole genome shotgun (WGS) entry which is preliminary data.</text>
</comment>
<evidence type="ECO:0000313" key="1">
    <source>
        <dbReference type="EMBL" id="KAJ8879025.1"/>
    </source>
</evidence>
<organism evidence="1 2">
    <name type="scientific">Dryococelus australis</name>
    <dbReference type="NCBI Taxonomy" id="614101"/>
    <lineage>
        <taxon>Eukaryota</taxon>
        <taxon>Metazoa</taxon>
        <taxon>Ecdysozoa</taxon>
        <taxon>Arthropoda</taxon>
        <taxon>Hexapoda</taxon>
        <taxon>Insecta</taxon>
        <taxon>Pterygota</taxon>
        <taxon>Neoptera</taxon>
        <taxon>Polyneoptera</taxon>
        <taxon>Phasmatodea</taxon>
        <taxon>Verophasmatodea</taxon>
        <taxon>Anareolatae</taxon>
        <taxon>Phasmatidae</taxon>
        <taxon>Eurycanthinae</taxon>
        <taxon>Dryococelus</taxon>
    </lineage>
</organism>
<dbReference type="Proteomes" id="UP001159363">
    <property type="component" value="Chromosome 6"/>
</dbReference>
<gene>
    <name evidence="1" type="ORF">PR048_019631</name>
</gene>